<evidence type="ECO:0000256" key="2">
    <source>
        <dbReference type="ARBA" id="ARBA00011010"/>
    </source>
</evidence>
<gene>
    <name evidence="11" type="ORF">K504DRAFT_409641</name>
</gene>
<dbReference type="Pfam" id="PF01302">
    <property type="entry name" value="CAP_GLY"/>
    <property type="match status" value="1"/>
</dbReference>
<keyword evidence="4" id="KW-0493">Microtubule</keyword>
<dbReference type="PROSITE" id="PS00845">
    <property type="entry name" value="CAP_GLY_1"/>
    <property type="match status" value="1"/>
</dbReference>
<evidence type="ECO:0000313" key="12">
    <source>
        <dbReference type="Proteomes" id="UP000799428"/>
    </source>
</evidence>
<dbReference type="AlphaFoldDB" id="A0A6G1K7R8"/>
<feature type="non-terminal residue" evidence="11">
    <location>
        <position position="998"/>
    </location>
</feature>
<keyword evidence="3" id="KW-0963">Cytoplasm</keyword>
<evidence type="ECO:0000313" key="11">
    <source>
        <dbReference type="EMBL" id="KAF2708491.1"/>
    </source>
</evidence>
<name>A0A6G1K7R8_9PLEO</name>
<evidence type="ECO:0000256" key="7">
    <source>
        <dbReference type="ARBA" id="ARBA00023212"/>
    </source>
</evidence>
<protein>
    <recommendedName>
        <fullName evidence="10">CAP-Gly domain-containing protein</fullName>
    </recommendedName>
</protein>
<feature type="compositionally biased region" description="Basic and acidic residues" evidence="9">
    <location>
        <begin position="926"/>
        <end position="937"/>
    </location>
</feature>
<feature type="domain" description="CAP-Gly" evidence="10">
    <location>
        <begin position="24"/>
        <end position="66"/>
    </location>
</feature>
<keyword evidence="7" id="KW-0206">Cytoskeleton</keyword>
<dbReference type="PROSITE" id="PS50245">
    <property type="entry name" value="CAP_GLY_2"/>
    <property type="match status" value="1"/>
</dbReference>
<feature type="region of interest" description="Disordered" evidence="9">
    <location>
        <begin position="926"/>
        <end position="961"/>
    </location>
</feature>
<dbReference type="SMART" id="SM01052">
    <property type="entry name" value="CAP_GLY"/>
    <property type="match status" value="1"/>
</dbReference>
<evidence type="ECO:0000256" key="9">
    <source>
        <dbReference type="SAM" id="MobiDB-lite"/>
    </source>
</evidence>
<organism evidence="11 12">
    <name type="scientific">Pleomassaria siparia CBS 279.74</name>
    <dbReference type="NCBI Taxonomy" id="1314801"/>
    <lineage>
        <taxon>Eukaryota</taxon>
        <taxon>Fungi</taxon>
        <taxon>Dikarya</taxon>
        <taxon>Ascomycota</taxon>
        <taxon>Pezizomycotina</taxon>
        <taxon>Dothideomycetes</taxon>
        <taxon>Pleosporomycetidae</taxon>
        <taxon>Pleosporales</taxon>
        <taxon>Pleomassariaceae</taxon>
        <taxon>Pleomassaria</taxon>
    </lineage>
</organism>
<evidence type="ECO:0000256" key="3">
    <source>
        <dbReference type="ARBA" id="ARBA00022490"/>
    </source>
</evidence>
<keyword evidence="12" id="KW-1185">Reference proteome</keyword>
<feature type="compositionally biased region" description="Low complexity" evidence="9">
    <location>
        <begin position="78"/>
        <end position="122"/>
    </location>
</feature>
<sequence>MAEFKVGQTIETTDGRTGIIRFIGEIHVAAGQFLGIELPEPSGKNDGSVKGERYFNCPPEHGLFLRAAGIAQISSVSSTSTVSTSRPSSTFSPSAPSTNRFARPAQPSTRPTPSSSSSAATKAARDSEIDKLEMRIRQLEKQLAEDRETIKTLEQEKADKARIENILQKVQAKCQTFRQETVDYKARVDELEAENERLDKLDQEHESIIELATLDREMAEERQEQAEAELEQLRKSLEERELELEIMREESQLLTEDMTDEDKQATGYFQLQTDRDRLRHALIRLKEMTEETEADLKARIRELERDQAQIEELQEQKAKLEATIAASDAANEHLREQLDAADDWEEMIAELSTQNAEYNDQLAEKDMVIRDLENLKELNDELEMHHMEQANELRIELDIKEVELADQTRKLVEQEASIADQDSMISKFRELVMDLQAKMTDAESSKNMSAEEAKDVEGRFNEMMERNRRLRNATLNSTAKTITSELQKLQAEEAEEELDIVKHYLPDSPDTYKNDSLRAYFRAKRVSFKSSLTGSLMKAMNLQSTSNKDPEQPLHDLMRLDAVYQLTYLHLKGGQFRSAVGSSTMEQFIAFGRVYEELDPVEKNLERCLDSLKNDELNFKDISESLRRSNQILQGVTVDYKDVLAARPEDEIIFRVSSIKSNLEFIKSTFDALQSCVHTLGITEGDWDSVTDVMDKLSGPSESSSQSIVATVKLIRTLEALRNDSLYPRFPSGIEDIVRQEECLNRAAQASQQFATELTKFLLAQQENESDDLASEVSKRLSKLQNQHFVHNELQEVTEVASKLREWNEYASVLMNNVEIEHGPAPWVIKAKQIEAAKKQTAEAEKELESLTVKHTATIIMIREKEEIIETRNLEIEHLKAKHKEAVTKVEDLGRLQKELKEAEEERTRLQQEIKAQQSELLRQKERALSERSEPVEARPVTPSGGTNAAVEKATPQQHSPANFTTFVQALSNENHWLRQRENHEMFGHNLKAMFNKI</sequence>
<evidence type="ECO:0000256" key="8">
    <source>
        <dbReference type="SAM" id="Coils"/>
    </source>
</evidence>
<keyword evidence="5" id="KW-0243">Dynein</keyword>
<dbReference type="SUPFAM" id="SSF74924">
    <property type="entry name" value="Cap-Gly domain"/>
    <property type="match status" value="1"/>
</dbReference>
<dbReference type="EMBL" id="MU005772">
    <property type="protein sequence ID" value="KAF2708491.1"/>
    <property type="molecule type" value="Genomic_DNA"/>
</dbReference>
<keyword evidence="6 8" id="KW-0175">Coiled coil</keyword>
<dbReference type="Gene3D" id="2.30.30.190">
    <property type="entry name" value="CAP Gly-rich-like domain"/>
    <property type="match status" value="1"/>
</dbReference>
<comment type="subcellular location">
    <subcellularLocation>
        <location evidence="1">Cytoplasm</location>
        <location evidence="1">Cytoskeleton</location>
    </subcellularLocation>
</comment>
<dbReference type="OrthoDB" id="2130750at2759"/>
<dbReference type="InterPro" id="IPR036859">
    <property type="entry name" value="CAP-Gly_dom_sf"/>
</dbReference>
<evidence type="ECO:0000256" key="4">
    <source>
        <dbReference type="ARBA" id="ARBA00022701"/>
    </source>
</evidence>
<dbReference type="Proteomes" id="UP000799428">
    <property type="component" value="Unassembled WGS sequence"/>
</dbReference>
<evidence type="ECO:0000256" key="1">
    <source>
        <dbReference type="ARBA" id="ARBA00004245"/>
    </source>
</evidence>
<feature type="coiled-coil region" evidence="8">
    <location>
        <begin position="286"/>
        <end position="410"/>
    </location>
</feature>
<reference evidence="11" key="1">
    <citation type="journal article" date="2020" name="Stud. Mycol.">
        <title>101 Dothideomycetes genomes: a test case for predicting lifestyles and emergence of pathogens.</title>
        <authorList>
            <person name="Haridas S."/>
            <person name="Albert R."/>
            <person name="Binder M."/>
            <person name="Bloem J."/>
            <person name="Labutti K."/>
            <person name="Salamov A."/>
            <person name="Andreopoulos B."/>
            <person name="Baker S."/>
            <person name="Barry K."/>
            <person name="Bills G."/>
            <person name="Bluhm B."/>
            <person name="Cannon C."/>
            <person name="Castanera R."/>
            <person name="Culley D."/>
            <person name="Daum C."/>
            <person name="Ezra D."/>
            <person name="Gonzalez J."/>
            <person name="Henrissat B."/>
            <person name="Kuo A."/>
            <person name="Liang C."/>
            <person name="Lipzen A."/>
            <person name="Lutzoni F."/>
            <person name="Magnuson J."/>
            <person name="Mondo S."/>
            <person name="Nolan M."/>
            <person name="Ohm R."/>
            <person name="Pangilinan J."/>
            <person name="Park H.-J."/>
            <person name="Ramirez L."/>
            <person name="Alfaro M."/>
            <person name="Sun H."/>
            <person name="Tritt A."/>
            <person name="Yoshinaga Y."/>
            <person name="Zwiers L.-H."/>
            <person name="Turgeon B."/>
            <person name="Goodwin S."/>
            <person name="Spatafora J."/>
            <person name="Crous P."/>
            <person name="Grigoriev I."/>
        </authorList>
    </citation>
    <scope>NUCLEOTIDE SEQUENCE</scope>
    <source>
        <strain evidence="11">CBS 279.74</strain>
    </source>
</reference>
<evidence type="ECO:0000256" key="5">
    <source>
        <dbReference type="ARBA" id="ARBA00023017"/>
    </source>
</evidence>
<proteinExistence type="inferred from homology"/>
<evidence type="ECO:0000256" key="6">
    <source>
        <dbReference type="ARBA" id="ARBA00023054"/>
    </source>
</evidence>
<dbReference type="InterPro" id="IPR022157">
    <property type="entry name" value="Dynactin"/>
</dbReference>
<evidence type="ECO:0000259" key="10">
    <source>
        <dbReference type="PROSITE" id="PS50245"/>
    </source>
</evidence>
<feature type="coiled-coil region" evidence="8">
    <location>
        <begin position="453"/>
        <end position="499"/>
    </location>
</feature>
<dbReference type="GO" id="GO:0005874">
    <property type="term" value="C:microtubule"/>
    <property type="evidence" value="ECO:0007669"/>
    <property type="project" value="UniProtKB-KW"/>
</dbReference>
<dbReference type="InterPro" id="IPR000938">
    <property type="entry name" value="CAP-Gly_domain"/>
</dbReference>
<dbReference type="PANTHER" id="PTHR18916">
    <property type="entry name" value="DYNACTIN 1-RELATED MICROTUBULE-BINDING"/>
    <property type="match status" value="1"/>
</dbReference>
<comment type="similarity">
    <text evidence="2">Belongs to the dynactin 150 kDa subunit family.</text>
</comment>
<accession>A0A6G1K7R8</accession>
<feature type="region of interest" description="Disordered" evidence="9">
    <location>
        <begin position="78"/>
        <end position="129"/>
    </location>
</feature>
<dbReference type="Pfam" id="PF12455">
    <property type="entry name" value="Dynactin"/>
    <property type="match status" value="1"/>
</dbReference>
<dbReference type="GO" id="GO:0030286">
    <property type="term" value="C:dynein complex"/>
    <property type="evidence" value="ECO:0007669"/>
    <property type="project" value="UniProtKB-KW"/>
</dbReference>